<dbReference type="RefSeq" id="WP_090727904.1">
    <property type="nucleotide sequence ID" value="NZ_FOOU01000006.1"/>
</dbReference>
<dbReference type="NCBIfam" id="TIGR00254">
    <property type="entry name" value="GGDEF"/>
    <property type="match status" value="1"/>
</dbReference>
<dbReference type="GO" id="GO:0052621">
    <property type="term" value="F:diguanylate cyclase activity"/>
    <property type="evidence" value="ECO:0007669"/>
    <property type="project" value="UniProtKB-EC"/>
</dbReference>
<comment type="catalytic activity">
    <reaction evidence="2">
        <text>2 GTP = 3',3'-c-di-GMP + 2 diphosphate</text>
        <dbReference type="Rhea" id="RHEA:24898"/>
        <dbReference type="ChEBI" id="CHEBI:33019"/>
        <dbReference type="ChEBI" id="CHEBI:37565"/>
        <dbReference type="ChEBI" id="CHEBI:58805"/>
        <dbReference type="EC" id="2.7.7.65"/>
    </reaction>
</comment>
<dbReference type="EC" id="2.7.7.65" evidence="1"/>
<dbReference type="SUPFAM" id="SSF55073">
    <property type="entry name" value="Nucleotide cyclase"/>
    <property type="match status" value="1"/>
</dbReference>
<dbReference type="Gene3D" id="3.30.70.270">
    <property type="match status" value="1"/>
</dbReference>
<dbReference type="Pfam" id="PF00990">
    <property type="entry name" value="GGDEF"/>
    <property type="match status" value="1"/>
</dbReference>
<dbReference type="AlphaFoldDB" id="A0A1I2RKN9"/>
<dbReference type="Proteomes" id="UP000198623">
    <property type="component" value="Unassembled WGS sequence"/>
</dbReference>
<organism evidence="4 5">
    <name type="scientific">Neptunomonas qingdaonensis</name>
    <dbReference type="NCBI Taxonomy" id="1045558"/>
    <lineage>
        <taxon>Bacteria</taxon>
        <taxon>Pseudomonadati</taxon>
        <taxon>Pseudomonadota</taxon>
        <taxon>Gammaproteobacteria</taxon>
        <taxon>Oceanospirillales</taxon>
        <taxon>Oceanospirillaceae</taxon>
        <taxon>Neptunomonas</taxon>
    </lineage>
</organism>
<keyword evidence="5" id="KW-1185">Reference proteome</keyword>
<dbReference type="InterPro" id="IPR050469">
    <property type="entry name" value="Diguanylate_Cyclase"/>
</dbReference>
<dbReference type="OrthoDB" id="9812260at2"/>
<dbReference type="GO" id="GO:1902201">
    <property type="term" value="P:negative regulation of bacterial-type flagellum-dependent cell motility"/>
    <property type="evidence" value="ECO:0007669"/>
    <property type="project" value="TreeGrafter"/>
</dbReference>
<dbReference type="EMBL" id="FOOU01000006">
    <property type="protein sequence ID" value="SFG41072.1"/>
    <property type="molecule type" value="Genomic_DNA"/>
</dbReference>
<dbReference type="GO" id="GO:0043709">
    <property type="term" value="P:cell adhesion involved in single-species biofilm formation"/>
    <property type="evidence" value="ECO:0007669"/>
    <property type="project" value="TreeGrafter"/>
</dbReference>
<dbReference type="InterPro" id="IPR029787">
    <property type="entry name" value="Nucleotide_cyclase"/>
</dbReference>
<evidence type="ECO:0000256" key="1">
    <source>
        <dbReference type="ARBA" id="ARBA00012528"/>
    </source>
</evidence>
<proteinExistence type="predicted"/>
<dbReference type="GO" id="GO:0005886">
    <property type="term" value="C:plasma membrane"/>
    <property type="evidence" value="ECO:0007669"/>
    <property type="project" value="TreeGrafter"/>
</dbReference>
<dbReference type="PANTHER" id="PTHR45138">
    <property type="entry name" value="REGULATORY COMPONENTS OF SENSORY TRANSDUCTION SYSTEM"/>
    <property type="match status" value="1"/>
</dbReference>
<reference evidence="5" key="1">
    <citation type="submission" date="2016-10" db="EMBL/GenBank/DDBJ databases">
        <authorList>
            <person name="Varghese N."/>
            <person name="Submissions S."/>
        </authorList>
    </citation>
    <scope>NUCLEOTIDE SEQUENCE [LARGE SCALE GENOMIC DNA]</scope>
    <source>
        <strain evidence="5">CGMCC 1.10971</strain>
    </source>
</reference>
<dbReference type="CDD" id="cd01949">
    <property type="entry name" value="GGDEF"/>
    <property type="match status" value="1"/>
</dbReference>
<evidence type="ECO:0000313" key="4">
    <source>
        <dbReference type="EMBL" id="SFG41072.1"/>
    </source>
</evidence>
<protein>
    <recommendedName>
        <fullName evidence="1">diguanylate cyclase</fullName>
        <ecNumber evidence="1">2.7.7.65</ecNumber>
    </recommendedName>
</protein>
<evidence type="ECO:0000256" key="2">
    <source>
        <dbReference type="ARBA" id="ARBA00034247"/>
    </source>
</evidence>
<name>A0A1I2RKN9_9GAMM</name>
<dbReference type="PROSITE" id="PS50887">
    <property type="entry name" value="GGDEF"/>
    <property type="match status" value="1"/>
</dbReference>
<dbReference type="Gene3D" id="3.30.450.20">
    <property type="entry name" value="PAS domain"/>
    <property type="match status" value="1"/>
</dbReference>
<evidence type="ECO:0000313" key="5">
    <source>
        <dbReference type="Proteomes" id="UP000198623"/>
    </source>
</evidence>
<evidence type="ECO:0000259" key="3">
    <source>
        <dbReference type="PROSITE" id="PS50887"/>
    </source>
</evidence>
<dbReference type="InterPro" id="IPR043128">
    <property type="entry name" value="Rev_trsase/Diguanyl_cyclase"/>
</dbReference>
<dbReference type="SMART" id="SM00267">
    <property type="entry name" value="GGDEF"/>
    <property type="match status" value="1"/>
</dbReference>
<dbReference type="PANTHER" id="PTHR45138:SF9">
    <property type="entry name" value="DIGUANYLATE CYCLASE DGCM-RELATED"/>
    <property type="match status" value="1"/>
</dbReference>
<feature type="domain" description="GGDEF" evidence="3">
    <location>
        <begin position="167"/>
        <end position="304"/>
    </location>
</feature>
<accession>A0A1I2RKN9</accession>
<dbReference type="STRING" id="1045558.SAMN05216175_106163"/>
<dbReference type="InterPro" id="IPR000160">
    <property type="entry name" value="GGDEF_dom"/>
</dbReference>
<gene>
    <name evidence="4" type="ORF">SAMN05216175_106163</name>
</gene>
<sequence>MTDSEGRHLRRFECLLAAIDQIVVRLSSTGEIKKVSAGSASWLKPDAMISRTFTALFPDEVAGHIAAMTKKALESGEPQKLTLSMQPEHSFHWRELGLTTAQTWDTTLVAVDETELIWVARDVSVSRRNQQKLFNQAQRDPLTGAYNRRSLLTILDHSIAQAQRYDWVCSFLLIDIDNFKQINDQYNWDTGDKVLQQFVKAMHGFQRTADFFARFSDDRFVMFLPETNREQALLAAERVRKLAAELQVSSASDDAEDSLNFTVCIGAATLRDAKDTPESILKRAEENLFVAKQSGANRVEGEPWR</sequence>